<sequence length="131" mass="13688">MLVYATAQDYADYTGQDAPDGIEQALARASERIDELLMGAVYAVDASEMPTDVKVRQAVRQATCAQAAWSIAVGDPYGVASAFKSVSIGSVKLDRASGGAGDGPPRYAQDALSILRTAGLLPGIVIDGPRW</sequence>
<dbReference type="RefSeq" id="WP_184968691.1">
    <property type="nucleotide sequence ID" value="NZ_JACHIN010000010.1"/>
</dbReference>
<organism evidence="1 2">
    <name type="scientific">Nonomuraea endophytica</name>
    <dbReference type="NCBI Taxonomy" id="714136"/>
    <lineage>
        <taxon>Bacteria</taxon>
        <taxon>Bacillati</taxon>
        <taxon>Actinomycetota</taxon>
        <taxon>Actinomycetes</taxon>
        <taxon>Streptosporangiales</taxon>
        <taxon>Streptosporangiaceae</taxon>
        <taxon>Nonomuraea</taxon>
    </lineage>
</organism>
<reference evidence="1 2" key="1">
    <citation type="submission" date="2020-08" db="EMBL/GenBank/DDBJ databases">
        <title>Genomic Encyclopedia of Type Strains, Phase IV (KMG-IV): sequencing the most valuable type-strain genomes for metagenomic binning, comparative biology and taxonomic classification.</title>
        <authorList>
            <person name="Goeker M."/>
        </authorList>
    </citation>
    <scope>NUCLEOTIDE SEQUENCE [LARGE SCALE GENOMIC DNA]</scope>
    <source>
        <strain evidence="1 2">DSM 45385</strain>
    </source>
</reference>
<dbReference type="AlphaFoldDB" id="A0A7W8A889"/>
<evidence type="ECO:0000313" key="1">
    <source>
        <dbReference type="EMBL" id="MBB5081374.1"/>
    </source>
</evidence>
<gene>
    <name evidence="1" type="ORF">HNR40_006869</name>
</gene>
<keyword evidence="2" id="KW-1185">Reference proteome</keyword>
<evidence type="ECO:0008006" key="3">
    <source>
        <dbReference type="Google" id="ProtNLM"/>
    </source>
</evidence>
<proteinExistence type="predicted"/>
<protein>
    <recommendedName>
        <fullName evidence="3">Head-to-tail adaptor</fullName>
    </recommendedName>
</protein>
<dbReference type="Proteomes" id="UP000568380">
    <property type="component" value="Unassembled WGS sequence"/>
</dbReference>
<comment type="caution">
    <text evidence="1">The sequence shown here is derived from an EMBL/GenBank/DDBJ whole genome shotgun (WGS) entry which is preliminary data.</text>
</comment>
<evidence type="ECO:0000313" key="2">
    <source>
        <dbReference type="Proteomes" id="UP000568380"/>
    </source>
</evidence>
<accession>A0A7W8A889</accession>
<name>A0A7W8A889_9ACTN</name>
<dbReference type="EMBL" id="JACHIN010000010">
    <property type="protein sequence ID" value="MBB5081374.1"/>
    <property type="molecule type" value="Genomic_DNA"/>
</dbReference>